<gene>
    <name evidence="1" type="ORF">IQ24_02622</name>
</gene>
<name>A0A562NKK3_9RHOB</name>
<dbReference type="EMBL" id="VLKU01000008">
    <property type="protein sequence ID" value="TWI32747.1"/>
    <property type="molecule type" value="Genomic_DNA"/>
</dbReference>
<protein>
    <submittedName>
        <fullName evidence="1">Uncharacterized protein</fullName>
    </submittedName>
</protein>
<dbReference type="OrthoDB" id="9812921at2"/>
<comment type="caution">
    <text evidence="1">The sequence shown here is derived from an EMBL/GenBank/DDBJ whole genome shotgun (WGS) entry which is preliminary data.</text>
</comment>
<proteinExistence type="predicted"/>
<evidence type="ECO:0000313" key="2">
    <source>
        <dbReference type="Proteomes" id="UP000316225"/>
    </source>
</evidence>
<sequence>MLVPFDLPPGFYANGTETQAAGRWHDGNLVRWRDKALSPVGGWRQRRVLSLTTTPRAVLAWSDLSSDKRFAVGAADSLTVVAANGTMTVATPAGLAGGRVDASANQGYGGGFYGAGTYGTPRAYSATILDADTWTFDTWGQNLIACSTADGRIFEWKPGDTAATVVANAPVNNRAIMVTAERFLFALAASGNPRLVKWSDREANTVWAAAATNEAGDMELQSAGRIMCGLKTRGQTLILTDEDAWTATYQGPPYVYGFQQVGSGCGIVSRHGAISTDAGVFWMGEDGFFAYAGQSVQRMQCDVADRVFSGLNAAQRSKISVVHIPVEGEVWWFYPTGMECGAYVSFNYVTGWWATGELARTAGTTGDVFDNPIWVSPQGIAYDHEWGFDHREATPWAETGPLQLGNGDQAMSVIRLVPDGGAPDSVTASVNGRMYPNDFGYGVGPYSISNPVSLRLTARQMTLRIDGATNTDWRVGPFRIEARARGQR</sequence>
<evidence type="ECO:0000313" key="1">
    <source>
        <dbReference type="EMBL" id="TWI32747.1"/>
    </source>
</evidence>
<dbReference type="RefSeq" id="WP_145398546.1">
    <property type="nucleotide sequence ID" value="NZ_VLKU01000008.1"/>
</dbReference>
<reference evidence="1 2" key="1">
    <citation type="journal article" date="2015" name="Stand. Genomic Sci.">
        <title>Genomic Encyclopedia of Bacterial and Archaeal Type Strains, Phase III: the genomes of soil and plant-associated and newly described type strains.</title>
        <authorList>
            <person name="Whitman W.B."/>
            <person name="Woyke T."/>
            <person name="Klenk H.P."/>
            <person name="Zhou Y."/>
            <person name="Lilburn T.G."/>
            <person name="Beck B.J."/>
            <person name="De Vos P."/>
            <person name="Vandamme P."/>
            <person name="Eisen J.A."/>
            <person name="Garrity G."/>
            <person name="Hugenholtz P."/>
            <person name="Kyrpides N.C."/>
        </authorList>
    </citation>
    <scope>NUCLEOTIDE SEQUENCE [LARGE SCALE GENOMIC DNA]</scope>
    <source>
        <strain evidence="1 2">CGMCC 1.5364</strain>
    </source>
</reference>
<organism evidence="1 2">
    <name type="scientific">Paracoccus sulfuroxidans</name>
    <dbReference type="NCBI Taxonomy" id="384678"/>
    <lineage>
        <taxon>Bacteria</taxon>
        <taxon>Pseudomonadati</taxon>
        <taxon>Pseudomonadota</taxon>
        <taxon>Alphaproteobacteria</taxon>
        <taxon>Rhodobacterales</taxon>
        <taxon>Paracoccaceae</taxon>
        <taxon>Paracoccus</taxon>
    </lineage>
</organism>
<keyword evidence="2" id="KW-1185">Reference proteome</keyword>
<dbReference type="AlphaFoldDB" id="A0A562NKK3"/>
<accession>A0A562NKK3</accession>
<dbReference type="Proteomes" id="UP000316225">
    <property type="component" value="Unassembled WGS sequence"/>
</dbReference>